<dbReference type="Pfam" id="PF00296">
    <property type="entry name" value="Bac_luciferase"/>
    <property type="match status" value="1"/>
</dbReference>
<dbReference type="AlphaFoldDB" id="A0A4D4LIH5"/>
<evidence type="ECO:0000313" key="8">
    <source>
        <dbReference type="Proteomes" id="UP000301309"/>
    </source>
</evidence>
<accession>A0A4D4LIH5</accession>
<evidence type="ECO:0000259" key="6">
    <source>
        <dbReference type="Pfam" id="PF00296"/>
    </source>
</evidence>
<organism evidence="7 8">
    <name type="scientific">Streptomyces violaceusniger</name>
    <dbReference type="NCBI Taxonomy" id="68280"/>
    <lineage>
        <taxon>Bacteria</taxon>
        <taxon>Bacillati</taxon>
        <taxon>Actinomycetota</taxon>
        <taxon>Actinomycetes</taxon>
        <taxon>Kitasatosporales</taxon>
        <taxon>Streptomycetaceae</taxon>
        <taxon>Streptomyces</taxon>
        <taxon>Streptomyces violaceusniger group</taxon>
    </lineage>
</organism>
<keyword evidence="2" id="KW-0288">FMN</keyword>
<sequence>MEKLPPRDVRYAMADEYVDVVRQLFASWDADAVVLDREKGIYADHTKVRPIHFKGEHFSVRGPLNTVPSPQLRAAFVQAGASPRGRRFAARNADSVIAIANGPSGIHPPSRRSTSLSSTSTNPCRTGWKPTENRVRWTNCSSGAAAKPCGSWSSTGLGDWSPRWS</sequence>
<dbReference type="RefSeq" id="WP_344598872.1">
    <property type="nucleotide sequence ID" value="NZ_BAAASO010000090.1"/>
</dbReference>
<evidence type="ECO:0000256" key="2">
    <source>
        <dbReference type="ARBA" id="ARBA00022643"/>
    </source>
</evidence>
<feature type="region of interest" description="Disordered" evidence="5">
    <location>
        <begin position="100"/>
        <end position="165"/>
    </location>
</feature>
<name>A0A4D4LIH5_STRVO</name>
<keyword evidence="3" id="KW-0560">Oxidoreductase</keyword>
<evidence type="ECO:0000256" key="4">
    <source>
        <dbReference type="ARBA" id="ARBA00023033"/>
    </source>
</evidence>
<dbReference type="SUPFAM" id="SSF51679">
    <property type="entry name" value="Bacterial luciferase-like"/>
    <property type="match status" value="1"/>
</dbReference>
<evidence type="ECO:0000313" key="7">
    <source>
        <dbReference type="EMBL" id="GDY60264.1"/>
    </source>
</evidence>
<protein>
    <recommendedName>
        <fullName evidence="6">Luciferase-like domain-containing protein</fullName>
    </recommendedName>
</protein>
<keyword evidence="8" id="KW-1185">Reference proteome</keyword>
<dbReference type="PANTHER" id="PTHR30011">
    <property type="entry name" value="ALKANESULFONATE MONOOXYGENASE-RELATED"/>
    <property type="match status" value="1"/>
</dbReference>
<dbReference type="GO" id="GO:0004497">
    <property type="term" value="F:monooxygenase activity"/>
    <property type="evidence" value="ECO:0007669"/>
    <property type="project" value="UniProtKB-KW"/>
</dbReference>
<dbReference type="Proteomes" id="UP000301309">
    <property type="component" value="Unassembled WGS sequence"/>
</dbReference>
<dbReference type="EMBL" id="BJHW01000002">
    <property type="protein sequence ID" value="GDY60264.1"/>
    <property type="molecule type" value="Genomic_DNA"/>
</dbReference>
<evidence type="ECO:0000256" key="1">
    <source>
        <dbReference type="ARBA" id="ARBA00022630"/>
    </source>
</evidence>
<keyword evidence="1" id="KW-0285">Flavoprotein</keyword>
<dbReference type="InterPro" id="IPR036661">
    <property type="entry name" value="Luciferase-like_sf"/>
</dbReference>
<evidence type="ECO:0000256" key="3">
    <source>
        <dbReference type="ARBA" id="ARBA00023002"/>
    </source>
</evidence>
<dbReference type="InterPro" id="IPR051260">
    <property type="entry name" value="Diverse_substr_monoxygenases"/>
</dbReference>
<evidence type="ECO:0000256" key="5">
    <source>
        <dbReference type="SAM" id="MobiDB-lite"/>
    </source>
</evidence>
<proteinExistence type="predicted"/>
<dbReference type="Gene3D" id="3.20.20.30">
    <property type="entry name" value="Luciferase-like domain"/>
    <property type="match status" value="1"/>
</dbReference>
<comment type="caution">
    <text evidence="7">The sequence shown here is derived from an EMBL/GenBank/DDBJ whole genome shotgun (WGS) entry which is preliminary data.</text>
</comment>
<keyword evidence="4" id="KW-0503">Monooxygenase</keyword>
<feature type="domain" description="Luciferase-like" evidence="6">
    <location>
        <begin position="7"/>
        <end position="103"/>
    </location>
</feature>
<gene>
    <name evidence="7" type="ORF">SVIO_108870</name>
</gene>
<reference evidence="7 8" key="1">
    <citation type="journal article" date="2020" name="Int. J. Syst. Evol. Microbiol.">
        <title>Reclassification of Streptomyces castelarensis and Streptomyces sporoclivatus as later heterotypic synonyms of Streptomyces antimycoticus.</title>
        <authorList>
            <person name="Komaki H."/>
            <person name="Tamura T."/>
        </authorList>
    </citation>
    <scope>NUCLEOTIDE SEQUENCE [LARGE SCALE GENOMIC DNA]</scope>
    <source>
        <strain evidence="7 8">NBRC 13459</strain>
    </source>
</reference>
<dbReference type="InterPro" id="IPR011251">
    <property type="entry name" value="Luciferase-like_dom"/>
</dbReference>
<dbReference type="GO" id="GO:0016705">
    <property type="term" value="F:oxidoreductase activity, acting on paired donors, with incorporation or reduction of molecular oxygen"/>
    <property type="evidence" value="ECO:0007669"/>
    <property type="project" value="InterPro"/>
</dbReference>
<dbReference type="PANTHER" id="PTHR30011:SF16">
    <property type="entry name" value="C2H2 FINGER DOMAIN TRANSCRIPTION FACTOR (EUROFUNG)-RELATED"/>
    <property type="match status" value="1"/>
</dbReference>
<feature type="compositionally biased region" description="Low complexity" evidence="5">
    <location>
        <begin position="111"/>
        <end position="121"/>
    </location>
</feature>